<accession>A0A2U7MKJ9</accession>
<feature type="signal peptide" evidence="2">
    <location>
        <begin position="1"/>
        <end position="21"/>
    </location>
</feature>
<sequence length="129" mass="12815">MRTSTSSTFALMALLFATVFAAPLNINMGAYSPAMVVGDGAIAFKDSTGASALMNTLQGSDSDDGTGGQAAPAAGAGANQGKPAAVPGSPNIVKAGEATPQSPGLGLGRKMVPSSEDENKNITAEEDRK</sequence>
<feature type="compositionally biased region" description="Low complexity" evidence="1">
    <location>
        <begin position="69"/>
        <end position="85"/>
    </location>
</feature>
<feature type="chain" id="PRO_5015836713" evidence="2">
    <location>
        <begin position="22"/>
        <end position="129"/>
    </location>
</feature>
<dbReference type="AlphaFoldDB" id="A0A2U7MKJ9"/>
<evidence type="ECO:0000256" key="1">
    <source>
        <dbReference type="SAM" id="MobiDB-lite"/>
    </source>
</evidence>
<feature type="region of interest" description="Disordered" evidence="1">
    <location>
        <begin position="55"/>
        <end position="129"/>
    </location>
</feature>
<protein>
    <submittedName>
        <fullName evidence="3">Putative secreted effector protein CSEP009</fullName>
    </submittedName>
</protein>
<reference evidence="3" key="2">
    <citation type="submission" date="2018-06" db="EMBL/GenBank/DDBJ databases">
        <title>Identification of six novel powdery mildew effectors by Agrobacterium tumefaciens-mediated host induced gene silencing (ATM-HIGS) system.</title>
        <authorList>
            <person name="Martinez-Cruz J."/>
            <person name="Romero D."/>
            <person name="de Vicente A."/>
            <person name="Perez-Garcia A."/>
        </authorList>
    </citation>
    <scope>NUCLEOTIDE SEQUENCE</scope>
    <source>
        <strain evidence="3">2086</strain>
    </source>
</reference>
<keyword evidence="2" id="KW-0732">Signal</keyword>
<dbReference type="EMBL" id="KX278426">
    <property type="protein sequence ID" value="ARK07239.1"/>
    <property type="molecule type" value="mRNA"/>
</dbReference>
<feature type="compositionally biased region" description="Basic and acidic residues" evidence="1">
    <location>
        <begin position="117"/>
        <end position="129"/>
    </location>
</feature>
<evidence type="ECO:0000256" key="2">
    <source>
        <dbReference type="SAM" id="SignalP"/>
    </source>
</evidence>
<reference evidence="3" key="1">
    <citation type="submission" date="2016-05" db="EMBL/GenBank/DDBJ databases">
        <authorList>
            <person name="Lavstsen T."/>
            <person name="Jespersen J.S."/>
        </authorList>
    </citation>
    <scope>NUCLEOTIDE SEQUENCE</scope>
    <source>
        <strain evidence="3">2086</strain>
    </source>
</reference>
<proteinExistence type="evidence at transcript level"/>
<evidence type="ECO:0000313" key="3">
    <source>
        <dbReference type="EMBL" id="ARK07239.1"/>
    </source>
</evidence>
<name>A0A2U7MKJ9_9PEZI</name>
<organism evidence="3">
    <name type="scientific">Podosphaera xanthii</name>
    <dbReference type="NCBI Taxonomy" id="135283"/>
    <lineage>
        <taxon>Eukaryota</taxon>
        <taxon>Fungi</taxon>
        <taxon>Dikarya</taxon>
        <taxon>Ascomycota</taxon>
        <taxon>Pezizomycotina</taxon>
        <taxon>Leotiomycetes</taxon>
        <taxon>Erysiphales</taxon>
        <taxon>Erysiphaceae</taxon>
        <taxon>Podosphaera</taxon>
    </lineage>
</organism>